<feature type="compositionally biased region" description="Basic and acidic residues" evidence="1">
    <location>
        <begin position="847"/>
        <end position="856"/>
    </location>
</feature>
<feature type="compositionally biased region" description="Polar residues" evidence="1">
    <location>
        <begin position="877"/>
        <end position="902"/>
    </location>
</feature>
<feature type="compositionally biased region" description="Acidic residues" evidence="1">
    <location>
        <begin position="38"/>
        <end position="53"/>
    </location>
</feature>
<feature type="compositionally biased region" description="Acidic residues" evidence="1">
    <location>
        <begin position="79"/>
        <end position="93"/>
    </location>
</feature>
<feature type="compositionally biased region" description="Acidic residues" evidence="1">
    <location>
        <begin position="101"/>
        <end position="113"/>
    </location>
</feature>
<keyword evidence="3" id="KW-1185">Reference proteome</keyword>
<evidence type="ECO:0000313" key="3">
    <source>
        <dbReference type="Proteomes" id="UP001219518"/>
    </source>
</evidence>
<gene>
    <name evidence="2" type="ORF">KUF71_004384</name>
</gene>
<evidence type="ECO:0000256" key="1">
    <source>
        <dbReference type="SAM" id="MobiDB-lite"/>
    </source>
</evidence>
<dbReference type="AlphaFoldDB" id="A0AAE1GY56"/>
<reference evidence="2" key="2">
    <citation type="journal article" date="2023" name="BMC Genomics">
        <title>Pest status, molecular evolution, and epigenetic factors derived from the genome assembly of Frankliniella fusca, a thysanopteran phytovirus vector.</title>
        <authorList>
            <person name="Catto M.A."/>
            <person name="Labadie P.E."/>
            <person name="Jacobson A.L."/>
            <person name="Kennedy G.G."/>
            <person name="Srinivasan R."/>
            <person name="Hunt B.G."/>
        </authorList>
    </citation>
    <scope>NUCLEOTIDE SEQUENCE</scope>
    <source>
        <strain evidence="2">PL_HMW_Pooled</strain>
    </source>
</reference>
<comment type="caution">
    <text evidence="2">The sequence shown here is derived from an EMBL/GenBank/DDBJ whole genome shotgun (WGS) entry which is preliminary data.</text>
</comment>
<feature type="region of interest" description="Disordered" evidence="1">
    <location>
        <begin position="781"/>
        <end position="856"/>
    </location>
</feature>
<feature type="region of interest" description="Disordered" evidence="1">
    <location>
        <begin position="1012"/>
        <end position="1053"/>
    </location>
</feature>
<feature type="region of interest" description="Disordered" evidence="1">
    <location>
        <begin position="28"/>
        <end position="122"/>
    </location>
</feature>
<name>A0AAE1GY56_9NEOP</name>
<accession>A0AAE1GY56</accession>
<dbReference type="PANTHER" id="PTHR33053:SF9">
    <property type="entry name" value="AGAP000105-PA"/>
    <property type="match status" value="1"/>
</dbReference>
<feature type="compositionally biased region" description="Basic and acidic residues" evidence="1">
    <location>
        <begin position="904"/>
        <end position="919"/>
    </location>
</feature>
<feature type="compositionally biased region" description="Low complexity" evidence="1">
    <location>
        <begin position="829"/>
        <end position="839"/>
    </location>
</feature>
<evidence type="ECO:0000313" key="2">
    <source>
        <dbReference type="EMBL" id="KAK3911382.1"/>
    </source>
</evidence>
<sequence length="1234" mass="140253">MDPSLRKTLHLRAVQKTKRRLHLDNLKVGLSRAYADPSSDDSTEEFSEMADASDGERGEPHANSEDPLNELDNSVNDAMDNDDMDVGDEPDEPVEFHDGDSNVDSDLSEDVSSEDGGGPPQLIDEAEKEQFVIDMIREWAQEPGVLSMSKLDKLLHRLSLVFPRMPLSYTTLFACDYEFNISQFDEDAEFWYKGIRANLDQLDLQEYLNKFNAITLDIGIDGLPLTSCKLWPILGDLVGSDNAPFIIAAYKGSRDPSDVDEFLRQYCNELRELLQNGYPSQGKVYEVRIRNYILDAPARSLIKCCTGHSGYCGCEKCTVWGEYHDNRVTFLDMDAPLRTDESFSLREQPKHHKGLSPLEDIGTAMISQFRLDPAHLAWGGAVKRLLDFWINVVGAWKLHSELVEIISSVFEHLRSYCPVDFNRKPRSLKYFKSFKFTEFRRIVLYDGILAFKDIVDDNVYKHFLLLHCGLYILSSKRLFQVKSALALQLLRTFVSHSIRIYGKKFVVYNIHSLIHLVEECDSTGLTLDEFSAFKFENKLKSVKETLRSGLHPLQQLARRDEEKKSSIVTLTSKPTHIVLSLKHKIVGEMIVGQQYRKLKIGSLTLKVGKSDSCFKTKNGDVVVLLNIVRRKKKIHLVCRKFNISGNFYEYPIPSSDLGILRVTALGREKLLFRLRDVDCKCFLMPDGNQFLCVPFIVVKFLPTAEDSEEYVDVSLESWIVGEMDDDMKVWMHWPGDKAATNFVRTQHPVDKKWKSFHVQVLRYYDTYLRARVGASKLVDDSTYDTEVEESQPKRRRIRNSKFIDSDSDTEIPVRKQVKASIAAPPPISQPSCQISSPDQCKIRRGRKGQEDTKKREREVLMERLRSARAAAKAKMNVSPSKKNWVVTSSPQTERTMVASPTKSPVEEHSPRSEKAESPRMDSQVEYDESFHPDNFLATEMDNTFEMDDLDLNNNNKDTPSSPPTFRTFGDLPNTTSFYLSPKSAKSVSENYIRSTTATLARNEKRNLLFSMKKATNDKSSACGQPPLSRDRSQRSVPAGSRDRNQSTSTVPAKAAQTVEERLEVMAGSLERLEVVGAEMSSKLDIALMNIGRLIRYAKPGERAFKVPEGMPSLPLGSKDELKIYETYLKQSDQHLASVCDYMESYVNTTVADPERKSVHTILPKMITNKLAENMNLNGGNGKISFRSLHLYKVLQGVMQTSFPTSDLRVTDDALQKWLKDAKWRKPKPSKKPAF</sequence>
<reference evidence="2" key="1">
    <citation type="submission" date="2021-07" db="EMBL/GenBank/DDBJ databases">
        <authorList>
            <person name="Catto M.A."/>
            <person name="Jacobson A."/>
            <person name="Kennedy G."/>
            <person name="Labadie P."/>
            <person name="Hunt B.G."/>
            <person name="Srinivasan R."/>
        </authorList>
    </citation>
    <scope>NUCLEOTIDE SEQUENCE</scope>
    <source>
        <strain evidence="2">PL_HMW_Pooled</strain>
        <tissue evidence="2">Head</tissue>
    </source>
</reference>
<organism evidence="2 3">
    <name type="scientific">Frankliniella fusca</name>
    <dbReference type="NCBI Taxonomy" id="407009"/>
    <lineage>
        <taxon>Eukaryota</taxon>
        <taxon>Metazoa</taxon>
        <taxon>Ecdysozoa</taxon>
        <taxon>Arthropoda</taxon>
        <taxon>Hexapoda</taxon>
        <taxon>Insecta</taxon>
        <taxon>Pterygota</taxon>
        <taxon>Neoptera</taxon>
        <taxon>Paraneoptera</taxon>
        <taxon>Thysanoptera</taxon>
        <taxon>Terebrantia</taxon>
        <taxon>Thripoidea</taxon>
        <taxon>Thripidae</taxon>
        <taxon>Frankliniella</taxon>
    </lineage>
</organism>
<protein>
    <submittedName>
        <fullName evidence="2">X-linked retinitis pigmentosa GTPase regulator</fullName>
    </submittedName>
</protein>
<dbReference type="PANTHER" id="PTHR33053">
    <property type="entry name" value="PROTEIN, PUTATIVE-RELATED"/>
    <property type="match status" value="1"/>
</dbReference>
<feature type="compositionally biased region" description="Basic and acidic residues" evidence="1">
    <location>
        <begin position="54"/>
        <end position="64"/>
    </location>
</feature>
<dbReference type="Proteomes" id="UP001219518">
    <property type="component" value="Unassembled WGS sequence"/>
</dbReference>
<feature type="region of interest" description="Disordered" evidence="1">
    <location>
        <begin position="871"/>
        <end position="925"/>
    </location>
</feature>
<dbReference type="EMBL" id="JAHWGI010000264">
    <property type="protein sequence ID" value="KAK3911382.1"/>
    <property type="molecule type" value="Genomic_DNA"/>
</dbReference>
<proteinExistence type="predicted"/>